<gene>
    <name evidence="2" type="ordered locus">GAU_2084</name>
</gene>
<protein>
    <recommendedName>
        <fullName evidence="1">DUF4159 domain-containing protein</fullName>
    </recommendedName>
</protein>
<dbReference type="eggNOG" id="ENOG502ZA2Y">
    <property type="taxonomic scope" value="Bacteria"/>
</dbReference>
<evidence type="ECO:0000259" key="1">
    <source>
        <dbReference type="Pfam" id="PF13709"/>
    </source>
</evidence>
<dbReference type="InterPro" id="IPR025297">
    <property type="entry name" value="DUF4159"/>
</dbReference>
<name>C1A9E9_GEMAT</name>
<feature type="domain" description="DUF4159" evidence="1">
    <location>
        <begin position="46"/>
        <end position="243"/>
    </location>
</feature>
<dbReference type="Proteomes" id="UP000002209">
    <property type="component" value="Chromosome"/>
</dbReference>
<keyword evidence="3" id="KW-1185">Reference proteome</keyword>
<dbReference type="Pfam" id="PF13709">
    <property type="entry name" value="DUF4159"/>
    <property type="match status" value="1"/>
</dbReference>
<evidence type="ECO:0000313" key="3">
    <source>
        <dbReference type="Proteomes" id="UP000002209"/>
    </source>
</evidence>
<sequence>MHRRPLRAWLCGLLLLIGSAAVVQSQRWVRVEPNVPYDGRFAFVRLRYIEYGPPGWSYDYPAMERNFMTIVQDLTTMRVHARGSNVHDMDDPQLSRYPIAYLSEPGYWRPTDKEAAGLRTWLQKGGFLIVDDFYFRQWENFVFSMRQVLPDAQFIRLEASHPIFDAFFRIPSLDGMTHPDNRSARAEYYGIFEDNDPAKRMLAIVNYNNDIGDYMEWSGQGWYAVNLTNDAYKFATNYLVYALTH</sequence>
<dbReference type="Gene3D" id="3.40.50.12140">
    <property type="entry name" value="Domain of unknown function DUF4159"/>
    <property type="match status" value="1"/>
</dbReference>
<dbReference type="EMBL" id="AP009153">
    <property type="protein sequence ID" value="BAH39126.1"/>
    <property type="molecule type" value="Genomic_DNA"/>
</dbReference>
<dbReference type="STRING" id="379066.GAU_2084"/>
<organism evidence="2 3">
    <name type="scientific">Gemmatimonas aurantiaca (strain DSM 14586 / JCM 11422 / NBRC 100505 / T-27)</name>
    <dbReference type="NCBI Taxonomy" id="379066"/>
    <lineage>
        <taxon>Bacteria</taxon>
        <taxon>Pseudomonadati</taxon>
        <taxon>Gemmatimonadota</taxon>
        <taxon>Gemmatimonadia</taxon>
        <taxon>Gemmatimonadales</taxon>
        <taxon>Gemmatimonadaceae</taxon>
        <taxon>Gemmatimonas</taxon>
    </lineage>
</organism>
<dbReference type="AlphaFoldDB" id="C1A9E9"/>
<dbReference type="KEGG" id="gau:GAU_2084"/>
<proteinExistence type="predicted"/>
<dbReference type="HOGENOM" id="CLU_090007_0_0_0"/>
<evidence type="ECO:0000313" key="2">
    <source>
        <dbReference type="EMBL" id="BAH39126.1"/>
    </source>
</evidence>
<accession>C1A9E9</accession>
<reference evidence="3" key="1">
    <citation type="submission" date="2006-03" db="EMBL/GenBank/DDBJ databases">
        <title>Complete genome sequence of Gemmatimonas aurantiaca T-27 that represents a novel phylum Gemmatimonadetes.</title>
        <authorList>
            <person name="Takasaki K."/>
            <person name="Ichikawa N."/>
            <person name="Miura H."/>
            <person name="Matsushita S."/>
            <person name="Watanabe Y."/>
            <person name="Oguchi A."/>
            <person name="Ankai A."/>
            <person name="Yashiro I."/>
            <person name="Takahashi M."/>
            <person name="Terui Y."/>
            <person name="Fukui S."/>
            <person name="Yokoyama H."/>
            <person name="Tanikawa S."/>
            <person name="Hanada S."/>
            <person name="Kamagata Y."/>
            <person name="Fujita N."/>
        </authorList>
    </citation>
    <scope>NUCLEOTIDE SEQUENCE [LARGE SCALE GENOMIC DNA]</scope>
    <source>
        <strain evidence="3">T-27 / DSM 14586 / JCM 11422 / NBRC 100505</strain>
    </source>
</reference>